<dbReference type="InterPro" id="IPR008963">
    <property type="entry name" value="Purple_acid_Pase-like_N"/>
</dbReference>
<evidence type="ECO:0000313" key="4">
    <source>
        <dbReference type="Proteomes" id="UP000824890"/>
    </source>
</evidence>
<keyword evidence="1" id="KW-0732">Signal</keyword>
<dbReference type="Proteomes" id="UP000824890">
    <property type="component" value="Unassembled WGS sequence"/>
</dbReference>
<evidence type="ECO:0000256" key="1">
    <source>
        <dbReference type="ARBA" id="ARBA00022729"/>
    </source>
</evidence>
<feature type="domain" description="Purple acid phosphatase N-terminal" evidence="2">
    <location>
        <begin position="2"/>
        <end position="87"/>
    </location>
</feature>
<dbReference type="SUPFAM" id="SSF49363">
    <property type="entry name" value="Purple acid phosphatase, N-terminal domain"/>
    <property type="match status" value="1"/>
</dbReference>
<name>A0ABQ8E262_BRANA</name>
<gene>
    <name evidence="3" type="ORF">HID58_011897</name>
</gene>
<sequence length="130" mass="15210">MHITQGDLERKAVIVSWVTQKARGSNTVLYWKDHSCKMLKAHGKSKTYKFYNYTSNHIHHCTLRNLEYDTKYDYMVGVRQTERKFWFFTPPKPGPDVPYMFGLIVSDGAMMDMTRRIVVELVCLGFAMGF</sequence>
<reference evidence="3 4" key="1">
    <citation type="submission" date="2021-05" db="EMBL/GenBank/DDBJ databases">
        <title>Genome Assembly of Synthetic Allotetraploid Brassica napus Reveals Homoeologous Exchanges between Subgenomes.</title>
        <authorList>
            <person name="Davis J.T."/>
        </authorList>
    </citation>
    <scope>NUCLEOTIDE SEQUENCE [LARGE SCALE GENOMIC DNA]</scope>
    <source>
        <strain evidence="4">cv. Da-Ae</strain>
        <tissue evidence="3">Seedling</tissue>
    </source>
</reference>
<comment type="caution">
    <text evidence="3">The sequence shown here is derived from an EMBL/GenBank/DDBJ whole genome shotgun (WGS) entry which is preliminary data.</text>
</comment>
<organism evidence="3 4">
    <name type="scientific">Brassica napus</name>
    <name type="common">Rape</name>
    <dbReference type="NCBI Taxonomy" id="3708"/>
    <lineage>
        <taxon>Eukaryota</taxon>
        <taxon>Viridiplantae</taxon>
        <taxon>Streptophyta</taxon>
        <taxon>Embryophyta</taxon>
        <taxon>Tracheophyta</taxon>
        <taxon>Spermatophyta</taxon>
        <taxon>Magnoliopsida</taxon>
        <taxon>eudicotyledons</taxon>
        <taxon>Gunneridae</taxon>
        <taxon>Pentapetalae</taxon>
        <taxon>rosids</taxon>
        <taxon>malvids</taxon>
        <taxon>Brassicales</taxon>
        <taxon>Brassicaceae</taxon>
        <taxon>Brassiceae</taxon>
        <taxon>Brassica</taxon>
    </lineage>
</organism>
<dbReference type="EMBL" id="JAGKQM010000003">
    <property type="protein sequence ID" value="KAH0934780.1"/>
    <property type="molecule type" value="Genomic_DNA"/>
</dbReference>
<evidence type="ECO:0000259" key="2">
    <source>
        <dbReference type="Pfam" id="PF16656"/>
    </source>
</evidence>
<dbReference type="PANTHER" id="PTHR22953:SF146">
    <property type="entry name" value="PURPLE ACID PHOSPHATASE"/>
    <property type="match status" value="1"/>
</dbReference>
<evidence type="ECO:0000313" key="3">
    <source>
        <dbReference type="EMBL" id="KAH0934780.1"/>
    </source>
</evidence>
<dbReference type="Gene3D" id="2.60.40.380">
    <property type="entry name" value="Purple acid phosphatase-like, N-terminal"/>
    <property type="match status" value="1"/>
</dbReference>
<dbReference type="PANTHER" id="PTHR22953">
    <property type="entry name" value="ACID PHOSPHATASE RELATED"/>
    <property type="match status" value="1"/>
</dbReference>
<dbReference type="InterPro" id="IPR039331">
    <property type="entry name" value="PAPs-like"/>
</dbReference>
<proteinExistence type="predicted"/>
<dbReference type="Pfam" id="PF16656">
    <property type="entry name" value="Pur_ac_phosph_N"/>
    <property type="match status" value="1"/>
</dbReference>
<accession>A0ABQ8E262</accession>
<protein>
    <recommendedName>
        <fullName evidence="2">Purple acid phosphatase N-terminal domain-containing protein</fullName>
    </recommendedName>
</protein>
<dbReference type="InterPro" id="IPR015914">
    <property type="entry name" value="PAPs_N"/>
</dbReference>
<keyword evidence="4" id="KW-1185">Reference proteome</keyword>